<dbReference type="PROSITE" id="PS50928">
    <property type="entry name" value="ABC_TM1"/>
    <property type="match status" value="1"/>
</dbReference>
<evidence type="ECO:0000256" key="6">
    <source>
        <dbReference type="ARBA" id="ARBA00023136"/>
    </source>
</evidence>
<protein>
    <submittedName>
        <fullName evidence="9">Thiamine biosynthesis protein ThiP</fullName>
    </submittedName>
</protein>
<comment type="caution">
    <text evidence="9">The sequence shown here is derived from an EMBL/GenBank/DDBJ whole genome shotgun (WGS) entry which is preliminary data.</text>
</comment>
<feature type="transmembrane region" description="Helical" evidence="7">
    <location>
        <begin position="324"/>
        <end position="343"/>
    </location>
</feature>
<evidence type="ECO:0000256" key="4">
    <source>
        <dbReference type="ARBA" id="ARBA00022692"/>
    </source>
</evidence>
<dbReference type="InterPro" id="IPR035906">
    <property type="entry name" value="MetI-like_sf"/>
</dbReference>
<feature type="transmembrane region" description="Helical" evidence="7">
    <location>
        <begin position="287"/>
        <end position="312"/>
    </location>
</feature>
<dbReference type="GO" id="GO:0055085">
    <property type="term" value="P:transmembrane transport"/>
    <property type="evidence" value="ECO:0007669"/>
    <property type="project" value="InterPro"/>
</dbReference>
<feature type="transmembrane region" description="Helical" evidence="7">
    <location>
        <begin position="349"/>
        <end position="368"/>
    </location>
</feature>
<evidence type="ECO:0000313" key="9">
    <source>
        <dbReference type="EMBL" id="KYG67210.1"/>
    </source>
</evidence>
<evidence type="ECO:0000259" key="8">
    <source>
        <dbReference type="PROSITE" id="PS50928"/>
    </source>
</evidence>
<evidence type="ECO:0000256" key="1">
    <source>
        <dbReference type="ARBA" id="ARBA00004651"/>
    </source>
</evidence>
<evidence type="ECO:0000256" key="5">
    <source>
        <dbReference type="ARBA" id="ARBA00022989"/>
    </source>
</evidence>
<comment type="similarity">
    <text evidence="7">Belongs to the binding-protein-dependent transport system permease family.</text>
</comment>
<dbReference type="PANTHER" id="PTHR30183">
    <property type="entry name" value="MOLYBDENUM TRANSPORT SYSTEM PERMEASE PROTEIN MODB"/>
    <property type="match status" value="1"/>
</dbReference>
<evidence type="ECO:0000313" key="10">
    <source>
        <dbReference type="Proteomes" id="UP000075320"/>
    </source>
</evidence>
<dbReference type="SUPFAM" id="SSF161098">
    <property type="entry name" value="MetI-like"/>
    <property type="match status" value="2"/>
</dbReference>
<comment type="subcellular location">
    <subcellularLocation>
        <location evidence="1 7">Cell membrane</location>
        <topology evidence="1 7">Multi-pass membrane protein</topology>
    </subcellularLocation>
</comment>
<proteinExistence type="inferred from homology"/>
<dbReference type="Gene3D" id="1.10.3720.10">
    <property type="entry name" value="MetI-like"/>
    <property type="match status" value="2"/>
</dbReference>
<organism evidence="9 10">
    <name type="scientific">Bdellovibrio bacteriovorus</name>
    <dbReference type="NCBI Taxonomy" id="959"/>
    <lineage>
        <taxon>Bacteria</taxon>
        <taxon>Pseudomonadati</taxon>
        <taxon>Bdellovibrionota</taxon>
        <taxon>Bdellovibrionia</taxon>
        <taxon>Bdellovibrionales</taxon>
        <taxon>Pseudobdellovibrionaceae</taxon>
        <taxon>Bdellovibrio</taxon>
    </lineage>
</organism>
<dbReference type="GO" id="GO:0005886">
    <property type="term" value="C:plasma membrane"/>
    <property type="evidence" value="ECO:0007669"/>
    <property type="project" value="UniProtKB-SubCell"/>
</dbReference>
<dbReference type="Pfam" id="PF00528">
    <property type="entry name" value="BPD_transp_1"/>
    <property type="match status" value="1"/>
</dbReference>
<keyword evidence="2 7" id="KW-0813">Transport</keyword>
<dbReference type="Proteomes" id="UP000075320">
    <property type="component" value="Unassembled WGS sequence"/>
</dbReference>
<feature type="transmembrane region" description="Helical" evidence="7">
    <location>
        <begin position="81"/>
        <end position="101"/>
    </location>
</feature>
<dbReference type="CDD" id="cd06261">
    <property type="entry name" value="TM_PBP2"/>
    <property type="match status" value="1"/>
</dbReference>
<evidence type="ECO:0000256" key="3">
    <source>
        <dbReference type="ARBA" id="ARBA00022475"/>
    </source>
</evidence>
<accession>A0A150WRZ4</accession>
<feature type="transmembrane region" description="Helical" evidence="7">
    <location>
        <begin position="450"/>
        <end position="471"/>
    </location>
</feature>
<dbReference type="EMBL" id="LUKE01000001">
    <property type="protein sequence ID" value="KYG67210.1"/>
    <property type="molecule type" value="Genomic_DNA"/>
</dbReference>
<feature type="transmembrane region" description="Helical" evidence="7">
    <location>
        <begin position="246"/>
        <end position="267"/>
    </location>
</feature>
<keyword evidence="6 7" id="KW-0472">Membrane</keyword>
<keyword evidence="3" id="KW-1003">Cell membrane</keyword>
<gene>
    <name evidence="9" type="ORF">AZI86_09385</name>
</gene>
<keyword evidence="10" id="KW-1185">Reference proteome</keyword>
<reference evidence="9 10" key="1">
    <citation type="submission" date="2016-03" db="EMBL/GenBank/DDBJ databases">
        <authorList>
            <person name="Ploux O."/>
        </authorList>
    </citation>
    <scope>NUCLEOTIDE SEQUENCE [LARGE SCALE GENOMIC DNA]</scope>
    <source>
        <strain evidence="9 10">R0</strain>
    </source>
</reference>
<keyword evidence="4 7" id="KW-0812">Transmembrane</keyword>
<dbReference type="AlphaFoldDB" id="A0A150WRZ4"/>
<feature type="transmembrane region" description="Helical" evidence="7">
    <location>
        <begin position="48"/>
        <end position="69"/>
    </location>
</feature>
<feature type="transmembrane region" description="Helical" evidence="7">
    <location>
        <begin position="107"/>
        <end position="128"/>
    </location>
</feature>
<sequence length="484" mass="53366">MNLRSLLRLSLVLFLLFPFLFLFSQFQISQMPNAEELRWAFKNSFTQSFFSALFSLIFGLWAALGLVSLRHGSWRKAAEILCLIPNFLPPLFSLLAILNAVDFFPMGLAGIIFVHTAINFGLVAVLLARTLESRIGHVIELAYVEGASRHMIWFQVLIPMLRKELLYLGLFVFIICFGSFSVPLIVGGGMGTTVEVLIYEKIRLSAEWGEAIVLAFLQSLFIFAVSFIVGKGAVPPASREASLKAVAMPSGVVFLALCGLFYFYGYGQGVLNGLMKFERFAGMGPDILKAFGGSVFLGMTAGIFSYVALMLIAYCWPKWWFEKFLAGYVAPSTSLACFSFLILTPNEGFYPYIKIPIALVLLSLNGLFRMGWDSSLHALEQQIRVAYTMGASHAMIFKEILFPQISEKAGVLAGIAAVWTCGDFAVSRILAHKEVSIAMMTDSLMSGYRLDQATAVSVLIILAGAVCYCACKGGSYVLRRKFEA</sequence>
<evidence type="ECO:0000256" key="7">
    <source>
        <dbReference type="RuleBase" id="RU363032"/>
    </source>
</evidence>
<dbReference type="InterPro" id="IPR000515">
    <property type="entry name" value="MetI-like"/>
</dbReference>
<feature type="transmembrane region" description="Helical" evidence="7">
    <location>
        <begin position="211"/>
        <end position="234"/>
    </location>
</feature>
<dbReference type="OrthoDB" id="7066776at2"/>
<keyword evidence="5 7" id="KW-1133">Transmembrane helix</keyword>
<feature type="transmembrane region" description="Helical" evidence="7">
    <location>
        <begin position="165"/>
        <end position="191"/>
    </location>
</feature>
<dbReference type="PANTHER" id="PTHR30183:SF9">
    <property type="entry name" value="THIAMINE TRANSPORT SYSTEM PERMEASE PROTEIN THIP"/>
    <property type="match status" value="1"/>
</dbReference>
<feature type="domain" description="ABC transmembrane type-1" evidence="8">
    <location>
        <begin position="41"/>
        <end position="229"/>
    </location>
</feature>
<name>A0A150WRZ4_BDEBC</name>
<evidence type="ECO:0000256" key="2">
    <source>
        <dbReference type="ARBA" id="ARBA00022448"/>
    </source>
</evidence>
<feature type="transmembrane region" description="Helical" evidence="7">
    <location>
        <begin position="409"/>
        <end position="430"/>
    </location>
</feature>